<proteinExistence type="predicted"/>
<dbReference type="EMBL" id="JABANM010013382">
    <property type="protein sequence ID" value="KAF4734420.1"/>
    <property type="molecule type" value="Genomic_DNA"/>
</dbReference>
<feature type="chain" id="PRO_5029776508" evidence="2">
    <location>
        <begin position="20"/>
        <end position="376"/>
    </location>
</feature>
<keyword evidence="2" id="KW-0732">Signal</keyword>
<accession>A0A7J6SQK9</accession>
<reference evidence="3 4" key="1">
    <citation type="submission" date="2020-04" db="EMBL/GenBank/DDBJ databases">
        <title>Perkinsus olseni comparative genomics.</title>
        <authorList>
            <person name="Bogema D.R."/>
        </authorList>
    </citation>
    <scope>NUCLEOTIDE SEQUENCE [LARGE SCALE GENOMIC DNA]</scope>
    <source>
        <strain evidence="3">ATCC PRA-205</strain>
    </source>
</reference>
<evidence type="ECO:0000256" key="2">
    <source>
        <dbReference type="SAM" id="SignalP"/>
    </source>
</evidence>
<evidence type="ECO:0000313" key="4">
    <source>
        <dbReference type="Proteomes" id="UP000574390"/>
    </source>
</evidence>
<feature type="compositionally biased region" description="Low complexity" evidence="1">
    <location>
        <begin position="315"/>
        <end position="376"/>
    </location>
</feature>
<evidence type="ECO:0000313" key="3">
    <source>
        <dbReference type="EMBL" id="KAF4734420.1"/>
    </source>
</evidence>
<sequence>MSLCLILAGLALYAAGVSGHDRCGVVCEATAGCDVSYCKSNGLCHGLYHKSETTCFYGVDPDCDDTYLTPVSCHYGPASNCFDACNSIEDCLSSESGSYCKTWADPPVCFGIKVKSDGSICYGGEAETCEGEPYVCSDEGVAEGDSIDGITELPDEEDTTEAPAMQTTMMPVETTGAASETTETPVETTEAPVETTEAPVETTEAPVDPTEAPVDPTEAPTTEAPAETTEAPAETTEAPAETTEVSVEANDIPVEVSQGCMEICNQHGPCRDSASGSYCKTWLAPSVCFGITAVEGGYCYSSGDDCDGRPVGCSEAEAPTETTEAPAETTEAPVETTEAPAETTEAPAVTTEAPVETTEAAAETTEAPGETTEAPA</sequence>
<protein>
    <submittedName>
        <fullName evidence="3">Uncharacterized protein</fullName>
    </submittedName>
</protein>
<dbReference type="Proteomes" id="UP000574390">
    <property type="component" value="Unassembled WGS sequence"/>
</dbReference>
<feature type="signal peptide" evidence="2">
    <location>
        <begin position="1"/>
        <end position="19"/>
    </location>
</feature>
<feature type="region of interest" description="Disordered" evidence="1">
    <location>
        <begin position="312"/>
        <end position="376"/>
    </location>
</feature>
<name>A0A7J6SQK9_PEROL</name>
<gene>
    <name evidence="3" type="ORF">FOZ62_031842</name>
</gene>
<dbReference type="AlphaFoldDB" id="A0A7J6SQK9"/>
<organism evidence="3 4">
    <name type="scientific">Perkinsus olseni</name>
    <name type="common">Perkinsus atlanticus</name>
    <dbReference type="NCBI Taxonomy" id="32597"/>
    <lineage>
        <taxon>Eukaryota</taxon>
        <taxon>Sar</taxon>
        <taxon>Alveolata</taxon>
        <taxon>Perkinsozoa</taxon>
        <taxon>Perkinsea</taxon>
        <taxon>Perkinsida</taxon>
        <taxon>Perkinsidae</taxon>
        <taxon>Perkinsus</taxon>
    </lineage>
</organism>
<comment type="caution">
    <text evidence="3">The sequence shown here is derived from an EMBL/GenBank/DDBJ whole genome shotgun (WGS) entry which is preliminary data.</text>
</comment>
<feature type="region of interest" description="Disordered" evidence="1">
    <location>
        <begin position="174"/>
        <end position="244"/>
    </location>
</feature>
<evidence type="ECO:0000256" key="1">
    <source>
        <dbReference type="SAM" id="MobiDB-lite"/>
    </source>
</evidence>